<evidence type="ECO:0000259" key="9">
    <source>
        <dbReference type="Pfam" id="PF00593"/>
    </source>
</evidence>
<dbReference type="SUPFAM" id="SSF56935">
    <property type="entry name" value="Porins"/>
    <property type="match status" value="1"/>
</dbReference>
<dbReference type="InterPro" id="IPR036942">
    <property type="entry name" value="Beta-barrel_TonB_sf"/>
</dbReference>
<protein>
    <submittedName>
        <fullName evidence="11">TonB-dependent receptor Outer membrane receptor for ferrienterochelin and colicins</fullName>
    </submittedName>
</protein>
<dbReference type="GO" id="GO:0015344">
    <property type="term" value="F:siderophore uptake transmembrane transporter activity"/>
    <property type="evidence" value="ECO:0007669"/>
    <property type="project" value="TreeGrafter"/>
</dbReference>
<reference evidence="11" key="1">
    <citation type="submission" date="2018-06" db="EMBL/GenBank/DDBJ databases">
        <authorList>
            <person name="Zhirakovskaya E."/>
        </authorList>
    </citation>
    <scope>NUCLEOTIDE SEQUENCE</scope>
</reference>
<dbReference type="GO" id="GO:0044718">
    <property type="term" value="P:siderophore transmembrane transport"/>
    <property type="evidence" value="ECO:0007669"/>
    <property type="project" value="TreeGrafter"/>
</dbReference>
<evidence type="ECO:0000256" key="3">
    <source>
        <dbReference type="ARBA" id="ARBA00022692"/>
    </source>
</evidence>
<dbReference type="InterPro" id="IPR037066">
    <property type="entry name" value="Plug_dom_sf"/>
</dbReference>
<sequence length="719" mass="80385">MNILKNILILLFLLAHAFPSAAEMANEDETLQLVYGDERMVSIATGNEQLLYKAPAIASVITRKDIENSSANNLNELLEMIPGLHISEDYFSGDAVYSMRGFFRDPDAGMLFLINGTTVNTLEKGSRFSALRMALNNIEQIEIIRGPGSAVYGADAFVGVINIITKKYQPGQTFGIQAGSFSTAGAWLQNNFRLGQWESHVSLQYQSAKGDKNRIIENDLQSFLDDVTGTSSSIAPNTLTSEYNTLDLELNFANGNWNINQWLWMNQDQSNGHGTPALDTLDATGQLDSRASLSAVEYANDSIAKNWSLNLRLSFLDYALDRNQYLLPAGSIAPVGDDGNLFTSGIRNTTFPNGMISFNSSKEQQTHFDITSFFYGWRDHSLRLSSGYQLQKYSSNEARNFGPGVLDSGQSTALNQPINITNSANLSLPDGERKIFYASLQDEWNFSADWTLTTGVRYDDYSDFGNTVNPRIALVWQTRYNLSTKLLYGRAFRAPVYKELNLQNQLGFNGNNQLQPETIDTLEFAIDHRPNEKIRNTFSLFAQRAKDLIFAVEDTQIANTFTFENSGTQEGYGVEAETSWQAAKSLNVSANYAWQFNKLLEQDIETPYSPSQQLYARAIWNMSNYWVLTPELHFIGERPRALGEVRAPISSSTRLDLTLKYQNHYNNWDASLRIRNLLDADLSEPSIGNNSISGGAALANDVPLEGIRVLAEFRYFVGK</sequence>
<evidence type="ECO:0000259" key="10">
    <source>
        <dbReference type="Pfam" id="PF07715"/>
    </source>
</evidence>
<dbReference type="PROSITE" id="PS52016">
    <property type="entry name" value="TONB_DEPENDENT_REC_3"/>
    <property type="match status" value="1"/>
</dbReference>
<dbReference type="Gene3D" id="2.40.170.20">
    <property type="entry name" value="TonB-dependent receptor, beta-barrel domain"/>
    <property type="match status" value="1"/>
</dbReference>
<dbReference type="Pfam" id="PF00593">
    <property type="entry name" value="TonB_dep_Rec_b-barrel"/>
    <property type="match status" value="1"/>
</dbReference>
<dbReference type="InterPro" id="IPR039426">
    <property type="entry name" value="TonB-dep_rcpt-like"/>
</dbReference>
<feature type="domain" description="TonB-dependent receptor-like beta-barrel" evidence="9">
    <location>
        <begin position="237"/>
        <end position="677"/>
    </location>
</feature>
<evidence type="ECO:0000256" key="1">
    <source>
        <dbReference type="ARBA" id="ARBA00004571"/>
    </source>
</evidence>
<keyword evidence="6" id="KW-0472">Membrane</keyword>
<keyword evidence="3" id="KW-0812">Transmembrane</keyword>
<evidence type="ECO:0000256" key="6">
    <source>
        <dbReference type="ARBA" id="ARBA00023136"/>
    </source>
</evidence>
<evidence type="ECO:0000256" key="8">
    <source>
        <dbReference type="ARBA" id="ARBA00023237"/>
    </source>
</evidence>
<evidence type="ECO:0000313" key="11">
    <source>
        <dbReference type="EMBL" id="VAW60117.1"/>
    </source>
</evidence>
<organism evidence="11">
    <name type="scientific">hydrothermal vent metagenome</name>
    <dbReference type="NCBI Taxonomy" id="652676"/>
    <lineage>
        <taxon>unclassified sequences</taxon>
        <taxon>metagenomes</taxon>
        <taxon>ecological metagenomes</taxon>
    </lineage>
</organism>
<dbReference type="InterPro" id="IPR000531">
    <property type="entry name" value="Beta-barrel_TonB"/>
</dbReference>
<evidence type="ECO:0000256" key="7">
    <source>
        <dbReference type="ARBA" id="ARBA00023170"/>
    </source>
</evidence>
<dbReference type="EMBL" id="UOFH01000124">
    <property type="protein sequence ID" value="VAW60117.1"/>
    <property type="molecule type" value="Genomic_DNA"/>
</dbReference>
<evidence type="ECO:0000256" key="2">
    <source>
        <dbReference type="ARBA" id="ARBA00022448"/>
    </source>
</evidence>
<comment type="subcellular location">
    <subcellularLocation>
        <location evidence="1">Cell outer membrane</location>
        <topology evidence="1">Multi-pass membrane protein</topology>
    </subcellularLocation>
</comment>
<proteinExistence type="predicted"/>
<dbReference type="PANTHER" id="PTHR30069:SF29">
    <property type="entry name" value="HEMOGLOBIN AND HEMOGLOBIN-HAPTOGLOBIN-BINDING PROTEIN 1-RELATED"/>
    <property type="match status" value="1"/>
</dbReference>
<keyword evidence="5" id="KW-0798">TonB box</keyword>
<keyword evidence="7 11" id="KW-0675">Receptor</keyword>
<evidence type="ECO:0000256" key="5">
    <source>
        <dbReference type="ARBA" id="ARBA00023077"/>
    </source>
</evidence>
<dbReference type="InterPro" id="IPR012910">
    <property type="entry name" value="Plug_dom"/>
</dbReference>
<keyword evidence="2" id="KW-0813">Transport</keyword>
<accession>A0A3B0XAY9</accession>
<dbReference type="PANTHER" id="PTHR30069">
    <property type="entry name" value="TONB-DEPENDENT OUTER MEMBRANE RECEPTOR"/>
    <property type="match status" value="1"/>
</dbReference>
<feature type="domain" description="TonB-dependent receptor plug" evidence="10">
    <location>
        <begin position="53"/>
        <end position="160"/>
    </location>
</feature>
<dbReference type="Gene3D" id="2.170.130.10">
    <property type="entry name" value="TonB-dependent receptor, plug domain"/>
    <property type="match status" value="1"/>
</dbReference>
<dbReference type="AlphaFoldDB" id="A0A3B0XAY9"/>
<keyword evidence="4" id="KW-0732">Signal</keyword>
<gene>
    <name evidence="11" type="ORF">MNBD_GAMMA08-1922</name>
</gene>
<dbReference type="GO" id="GO:0009279">
    <property type="term" value="C:cell outer membrane"/>
    <property type="evidence" value="ECO:0007669"/>
    <property type="project" value="UniProtKB-SubCell"/>
</dbReference>
<dbReference type="Pfam" id="PF07715">
    <property type="entry name" value="Plug"/>
    <property type="match status" value="1"/>
</dbReference>
<keyword evidence="8" id="KW-0998">Cell outer membrane</keyword>
<name>A0A3B0XAY9_9ZZZZ</name>
<evidence type="ECO:0000256" key="4">
    <source>
        <dbReference type="ARBA" id="ARBA00022729"/>
    </source>
</evidence>